<feature type="compositionally biased region" description="Low complexity" evidence="1">
    <location>
        <begin position="109"/>
        <end position="131"/>
    </location>
</feature>
<evidence type="ECO:0000313" key="3">
    <source>
        <dbReference type="Proteomes" id="UP001143474"/>
    </source>
</evidence>
<dbReference type="EMBL" id="BSEV01000001">
    <property type="protein sequence ID" value="GLK07349.1"/>
    <property type="molecule type" value="Genomic_DNA"/>
</dbReference>
<protein>
    <submittedName>
        <fullName evidence="2">Uncharacterized protein</fullName>
    </submittedName>
</protein>
<dbReference type="AlphaFoldDB" id="A0A9W6HX95"/>
<feature type="compositionally biased region" description="Basic and acidic residues" evidence="1">
    <location>
        <begin position="151"/>
        <end position="160"/>
    </location>
</feature>
<evidence type="ECO:0000256" key="1">
    <source>
        <dbReference type="SAM" id="MobiDB-lite"/>
    </source>
</evidence>
<reference evidence="2" key="1">
    <citation type="journal article" date="2014" name="Int. J. Syst. Evol. Microbiol.">
        <title>Complete genome sequence of Corynebacterium casei LMG S-19264T (=DSM 44701T), isolated from a smear-ripened cheese.</title>
        <authorList>
            <consortium name="US DOE Joint Genome Institute (JGI-PGF)"/>
            <person name="Walter F."/>
            <person name="Albersmeier A."/>
            <person name="Kalinowski J."/>
            <person name="Ruckert C."/>
        </authorList>
    </citation>
    <scope>NUCLEOTIDE SEQUENCE</scope>
    <source>
        <strain evidence="2">VKM Ac-2007</strain>
    </source>
</reference>
<dbReference type="RefSeq" id="WP_271215891.1">
    <property type="nucleotide sequence ID" value="NZ_BSEV01000001.1"/>
</dbReference>
<name>A0A9W6HX95_9ACTN</name>
<feature type="region of interest" description="Disordered" evidence="1">
    <location>
        <begin position="109"/>
        <end position="186"/>
    </location>
</feature>
<organism evidence="2 3">
    <name type="scientific">Streptosporangium carneum</name>
    <dbReference type="NCBI Taxonomy" id="47481"/>
    <lineage>
        <taxon>Bacteria</taxon>
        <taxon>Bacillati</taxon>
        <taxon>Actinomycetota</taxon>
        <taxon>Actinomycetes</taxon>
        <taxon>Streptosporangiales</taxon>
        <taxon>Streptosporangiaceae</taxon>
        <taxon>Streptosporangium</taxon>
    </lineage>
</organism>
<gene>
    <name evidence="2" type="ORF">GCM10017600_07540</name>
</gene>
<dbReference type="Proteomes" id="UP001143474">
    <property type="component" value="Unassembled WGS sequence"/>
</dbReference>
<feature type="compositionally biased region" description="Low complexity" evidence="1">
    <location>
        <begin position="161"/>
        <end position="179"/>
    </location>
</feature>
<reference evidence="2" key="2">
    <citation type="submission" date="2023-01" db="EMBL/GenBank/DDBJ databases">
        <authorList>
            <person name="Sun Q."/>
            <person name="Evtushenko L."/>
        </authorList>
    </citation>
    <scope>NUCLEOTIDE SEQUENCE</scope>
    <source>
        <strain evidence="2">VKM Ac-2007</strain>
    </source>
</reference>
<evidence type="ECO:0000313" key="2">
    <source>
        <dbReference type="EMBL" id="GLK07349.1"/>
    </source>
</evidence>
<sequence>MNNPSAPVLDRNTASRDGCGCFADAAPMPMGCAACGHAPYAHGCPGQSTDHEYVQPDGALMNARLEARRRGGPQVLPRVEPPADVAPVEVIPLVPAQRRPEPLVQQSLAPVPAAAPQQAPLPAAPAVTPLPRRAPRPFPRPWSRPVAGRPPRRDDDRRPTFGDPRASARGSGRADAAPPTRRLPVPYGGLQIFLPHRIRRTCPTMRAPGQALDRTQEVRPMGDGRSVTPEPAIPGWRVMLSDAGRYWATREQPFPNDVAEGELSSPPFRTVDADTYGQLLDEVHHQEEVATRGMS</sequence>
<accession>A0A9W6HX95</accession>
<proteinExistence type="predicted"/>
<keyword evidence="3" id="KW-1185">Reference proteome</keyword>
<comment type="caution">
    <text evidence="2">The sequence shown here is derived from an EMBL/GenBank/DDBJ whole genome shotgun (WGS) entry which is preliminary data.</text>
</comment>